<dbReference type="AlphaFoldDB" id="A0AAD9IZI5"/>
<keyword evidence="10" id="KW-0539">Nucleus</keyword>
<dbReference type="GO" id="GO:0051321">
    <property type="term" value="P:meiotic cell cycle"/>
    <property type="evidence" value="ECO:0007669"/>
    <property type="project" value="UniProtKB-KW"/>
</dbReference>
<dbReference type="InterPro" id="IPR036322">
    <property type="entry name" value="WD40_repeat_dom_sf"/>
</dbReference>
<evidence type="ECO:0000256" key="17">
    <source>
        <dbReference type="SAM" id="MobiDB-lite"/>
    </source>
</evidence>
<evidence type="ECO:0000256" key="7">
    <source>
        <dbReference type="ARBA" id="ARBA00022776"/>
    </source>
</evidence>
<feature type="compositionally biased region" description="Basic and acidic residues" evidence="17">
    <location>
        <begin position="315"/>
        <end position="328"/>
    </location>
</feature>
<evidence type="ECO:0000256" key="15">
    <source>
        <dbReference type="ARBA" id="ARBA00040107"/>
    </source>
</evidence>
<keyword evidence="4 16" id="KW-0853">WD repeat</keyword>
<dbReference type="PANTHER" id="PTHR10971">
    <property type="entry name" value="MRNA EXPORT FACTOR AND BUB3"/>
    <property type="match status" value="1"/>
</dbReference>
<keyword evidence="7" id="KW-0498">Mitosis</keyword>
<keyword evidence="12" id="KW-0131">Cell cycle</keyword>
<evidence type="ECO:0000256" key="12">
    <source>
        <dbReference type="ARBA" id="ARBA00023306"/>
    </source>
</evidence>
<keyword evidence="5" id="KW-0132">Cell division</keyword>
<feature type="repeat" description="WD" evidence="16">
    <location>
        <begin position="240"/>
        <end position="265"/>
    </location>
</feature>
<keyword evidence="13" id="KW-0137">Centromere</keyword>
<proteinExistence type="inferred from homology"/>
<dbReference type="InterPro" id="IPR001680">
    <property type="entry name" value="WD40_rpt"/>
</dbReference>
<dbReference type="GO" id="GO:0007059">
    <property type="term" value="P:chromosome segregation"/>
    <property type="evidence" value="ECO:0007669"/>
    <property type="project" value="UniProtKB-KW"/>
</dbReference>
<accession>A0AAD9IZI5</accession>
<dbReference type="FunFam" id="2.130.10.10:FF:000047">
    <property type="entry name" value="Mitotic checkpoint protein bub3, putative"/>
    <property type="match status" value="1"/>
</dbReference>
<evidence type="ECO:0000256" key="11">
    <source>
        <dbReference type="ARBA" id="ARBA00023254"/>
    </source>
</evidence>
<dbReference type="InterPro" id="IPR020472">
    <property type="entry name" value="WD40_PAC1"/>
</dbReference>
<evidence type="ECO:0000256" key="10">
    <source>
        <dbReference type="ARBA" id="ARBA00023242"/>
    </source>
</evidence>
<dbReference type="GO" id="GO:0051301">
    <property type="term" value="P:cell division"/>
    <property type="evidence" value="ECO:0007669"/>
    <property type="project" value="UniProtKB-KW"/>
</dbReference>
<dbReference type="GO" id="GO:0005634">
    <property type="term" value="C:nucleus"/>
    <property type="evidence" value="ECO:0007669"/>
    <property type="project" value="UniProtKB-SubCell"/>
</dbReference>
<dbReference type="PROSITE" id="PS50082">
    <property type="entry name" value="WD_REPEATS_2"/>
    <property type="match status" value="2"/>
</dbReference>
<evidence type="ECO:0000256" key="16">
    <source>
        <dbReference type="PROSITE-ProRule" id="PRU00221"/>
    </source>
</evidence>
<dbReference type="SUPFAM" id="SSF50978">
    <property type="entry name" value="WD40 repeat-like"/>
    <property type="match status" value="1"/>
</dbReference>
<evidence type="ECO:0000256" key="5">
    <source>
        <dbReference type="ARBA" id="ARBA00022618"/>
    </source>
</evidence>
<keyword evidence="6" id="KW-0677">Repeat</keyword>
<dbReference type="SMART" id="SM00320">
    <property type="entry name" value="WD40"/>
    <property type="match status" value="6"/>
</dbReference>
<feature type="region of interest" description="Disordered" evidence="17">
    <location>
        <begin position="304"/>
        <end position="328"/>
    </location>
</feature>
<organism evidence="18 19">
    <name type="scientific">Paralvinella palmiformis</name>
    <dbReference type="NCBI Taxonomy" id="53620"/>
    <lineage>
        <taxon>Eukaryota</taxon>
        <taxon>Metazoa</taxon>
        <taxon>Spiralia</taxon>
        <taxon>Lophotrochozoa</taxon>
        <taxon>Annelida</taxon>
        <taxon>Polychaeta</taxon>
        <taxon>Sedentaria</taxon>
        <taxon>Canalipalpata</taxon>
        <taxon>Terebellida</taxon>
        <taxon>Terebelliformia</taxon>
        <taxon>Alvinellidae</taxon>
        <taxon>Paralvinella</taxon>
    </lineage>
</organism>
<evidence type="ECO:0000313" key="19">
    <source>
        <dbReference type="Proteomes" id="UP001208570"/>
    </source>
</evidence>
<keyword evidence="11" id="KW-0469">Meiosis</keyword>
<dbReference type="Pfam" id="PF00400">
    <property type="entry name" value="WD40"/>
    <property type="match status" value="4"/>
</dbReference>
<evidence type="ECO:0000256" key="9">
    <source>
        <dbReference type="ARBA" id="ARBA00022838"/>
    </source>
</evidence>
<evidence type="ECO:0000256" key="3">
    <source>
        <dbReference type="ARBA" id="ARBA00022454"/>
    </source>
</evidence>
<gene>
    <name evidence="18" type="ORF">LSH36_814g01038</name>
</gene>
<evidence type="ECO:0000256" key="8">
    <source>
        <dbReference type="ARBA" id="ARBA00022829"/>
    </source>
</evidence>
<feature type="repeat" description="WD" evidence="16">
    <location>
        <begin position="95"/>
        <end position="127"/>
    </location>
</feature>
<evidence type="ECO:0000256" key="13">
    <source>
        <dbReference type="ARBA" id="ARBA00023328"/>
    </source>
</evidence>
<dbReference type="GO" id="GO:0000776">
    <property type="term" value="C:kinetochore"/>
    <property type="evidence" value="ECO:0007669"/>
    <property type="project" value="UniProtKB-KW"/>
</dbReference>
<dbReference type="EMBL" id="JAODUP010000814">
    <property type="protein sequence ID" value="KAK2143772.1"/>
    <property type="molecule type" value="Genomic_DNA"/>
</dbReference>
<dbReference type="Proteomes" id="UP001208570">
    <property type="component" value="Unassembled WGS sequence"/>
</dbReference>
<name>A0AAD9IZI5_9ANNE</name>
<dbReference type="PRINTS" id="PR00320">
    <property type="entry name" value="GPROTEINBRPT"/>
</dbReference>
<sequence>MGEGTQPNEYKLATPPDDGISSVKFAPQSSQFLLVSSWDCGVRLYDVTANHMRIKYQHSRPVLDCCFQDPVHGFSGGLDAVLKMYDFNTNTEVVLGKHDGAIRTVEFSSDVNVVVTGSWDSTVKLWDPRSRCLAGSFSQPDKVYTMGLCGDKVVVGTAGRRVLVWDLRNMGYVQQRRESSLKYQTRCIRCFPNKQGYVLSSIEGRVAVEYLDPSPEIQKKKYAFKCHRIKEDGVEKIYPVNAISFHSQHNTFATGGSDGFVNIWDGFNKKRLCQFHRYPTSISSLCFSADGSLLAIASSYMEDKEELPEQPDDTVYIRRVSDQETKPK</sequence>
<keyword evidence="19" id="KW-1185">Reference proteome</keyword>
<evidence type="ECO:0000256" key="1">
    <source>
        <dbReference type="ARBA" id="ARBA00004123"/>
    </source>
</evidence>
<keyword evidence="9" id="KW-0995">Kinetochore</keyword>
<comment type="caution">
    <text evidence="18">The sequence shown here is derived from an EMBL/GenBank/DDBJ whole genome shotgun (WGS) entry which is preliminary data.</text>
</comment>
<evidence type="ECO:0000256" key="6">
    <source>
        <dbReference type="ARBA" id="ARBA00022737"/>
    </source>
</evidence>
<keyword evidence="3" id="KW-0158">Chromosome</keyword>
<dbReference type="PROSITE" id="PS50294">
    <property type="entry name" value="WD_REPEATS_REGION"/>
    <property type="match status" value="1"/>
</dbReference>
<protein>
    <recommendedName>
        <fullName evidence="15">Mitotic checkpoint protein BUB3</fullName>
    </recommendedName>
</protein>
<keyword evidence="8" id="KW-0159">Chromosome partition</keyword>
<dbReference type="Gene3D" id="2.130.10.10">
    <property type="entry name" value="YVTN repeat-like/Quinoprotein amine dehydrogenase"/>
    <property type="match status" value="1"/>
</dbReference>
<evidence type="ECO:0000256" key="2">
    <source>
        <dbReference type="ARBA" id="ARBA00004629"/>
    </source>
</evidence>
<evidence type="ECO:0000256" key="14">
    <source>
        <dbReference type="ARBA" id="ARBA00037960"/>
    </source>
</evidence>
<evidence type="ECO:0000256" key="4">
    <source>
        <dbReference type="ARBA" id="ARBA00022574"/>
    </source>
</evidence>
<comment type="subcellular location">
    <subcellularLocation>
        <location evidence="2">Chromosome</location>
        <location evidence="2">Centromere</location>
        <location evidence="2">Kinetochore</location>
    </subcellularLocation>
    <subcellularLocation>
        <location evidence="1">Nucleus</location>
    </subcellularLocation>
</comment>
<reference evidence="18" key="1">
    <citation type="journal article" date="2023" name="Mol. Biol. Evol.">
        <title>Third-Generation Sequencing Reveals the Adaptive Role of the Epigenome in Three Deep-Sea Polychaetes.</title>
        <authorList>
            <person name="Perez M."/>
            <person name="Aroh O."/>
            <person name="Sun Y."/>
            <person name="Lan Y."/>
            <person name="Juniper S.K."/>
            <person name="Young C.R."/>
            <person name="Angers B."/>
            <person name="Qian P.Y."/>
        </authorList>
    </citation>
    <scope>NUCLEOTIDE SEQUENCE</scope>
    <source>
        <strain evidence="18">P08H-3</strain>
    </source>
</reference>
<evidence type="ECO:0000313" key="18">
    <source>
        <dbReference type="EMBL" id="KAK2143772.1"/>
    </source>
</evidence>
<dbReference type="InterPro" id="IPR015943">
    <property type="entry name" value="WD40/YVTN_repeat-like_dom_sf"/>
</dbReference>
<comment type="similarity">
    <text evidence="14">Belongs to the WD repeat BUB3 family.</text>
</comment>